<protein>
    <submittedName>
        <fullName evidence="3">Uncharacterized protein</fullName>
    </submittedName>
</protein>
<dbReference type="RefSeq" id="XP_017024307.1">
    <property type="nucleotide sequence ID" value="XM_017168818.3"/>
</dbReference>
<evidence type="ECO:0000256" key="1">
    <source>
        <dbReference type="SAM" id="SignalP"/>
    </source>
</evidence>
<organism evidence="2 3">
    <name type="scientific">Drosophila kikkawai</name>
    <name type="common">Fruit fly</name>
    <dbReference type="NCBI Taxonomy" id="30033"/>
    <lineage>
        <taxon>Eukaryota</taxon>
        <taxon>Metazoa</taxon>
        <taxon>Ecdysozoa</taxon>
        <taxon>Arthropoda</taxon>
        <taxon>Hexapoda</taxon>
        <taxon>Insecta</taxon>
        <taxon>Pterygota</taxon>
        <taxon>Neoptera</taxon>
        <taxon>Endopterygota</taxon>
        <taxon>Diptera</taxon>
        <taxon>Brachycera</taxon>
        <taxon>Muscomorpha</taxon>
        <taxon>Ephydroidea</taxon>
        <taxon>Drosophilidae</taxon>
        <taxon>Drosophila</taxon>
        <taxon>Sophophora</taxon>
    </lineage>
</organism>
<feature type="signal peptide" evidence="1">
    <location>
        <begin position="1"/>
        <end position="16"/>
    </location>
</feature>
<evidence type="ECO:0000313" key="3">
    <source>
        <dbReference type="RefSeq" id="XP_017024307.1"/>
    </source>
</evidence>
<keyword evidence="2" id="KW-1185">Reference proteome</keyword>
<sequence length="437" mass="47956">MLPLLALLLGLSVLSGLPQEIKGSCSISTFSPAPLVITTFGSKSFVNAKASVYEREDGDDIELHCGGGFSYYDRYYGKTRTTSKTKVTLRCYSSDHFYNVDESQNQHVQNIHCLNRVNQMFESRIKLPNCEKDMTLVLGYDFGEIGFLKNAALCYDILGAKLKYFGYTTFPSKNRIVETTQVGQLNQLGLDINVTYNKNLIRSISQSAIDSFMSTEKKVASLFVSNAFQYASLAQDDQQLDGYEDMLGTVWLRVLRSGNWAHWLSAMRVATDLGGHFDVRMGVSGTLQLPVAAVGPCNASSLMIIELSDGTSLPVPAHIWAHVRALESTGGAGDEFVLIGHNSPFFRSDNSSALCSSMCDQVPWLKGTLFASLHEFPAYGLVQCCRVEDVAQKLDNFPGAYVDVAASTTTVAPVFGLGYKPSGKFPQVLTDSNDEFE</sequence>
<reference evidence="3" key="1">
    <citation type="submission" date="2025-08" db="UniProtKB">
        <authorList>
            <consortium name="RefSeq"/>
        </authorList>
    </citation>
    <scope>IDENTIFICATION</scope>
    <source>
        <strain evidence="3">14028-0561.14</strain>
        <tissue evidence="3">Whole fly</tissue>
    </source>
</reference>
<feature type="chain" id="PRO_5027731982" evidence="1">
    <location>
        <begin position="17"/>
        <end position="437"/>
    </location>
</feature>
<name>A0A6P4I5Y4_DROKI</name>
<dbReference type="OrthoDB" id="8017601at2759"/>
<dbReference type="GeneID" id="108076095"/>
<dbReference type="AlphaFoldDB" id="A0A6P4I5Y4"/>
<keyword evidence="1" id="KW-0732">Signal</keyword>
<accession>A0A6P4I5Y4</accession>
<gene>
    <name evidence="3" type="primary">LOC108076095</name>
</gene>
<dbReference type="Proteomes" id="UP001652661">
    <property type="component" value="Chromosome X"/>
</dbReference>
<proteinExistence type="predicted"/>
<evidence type="ECO:0000313" key="2">
    <source>
        <dbReference type="Proteomes" id="UP001652661"/>
    </source>
</evidence>